<dbReference type="PANTHER" id="PTHR47739">
    <property type="entry name" value="TRNA1(VAL) (ADENINE(37)-N6)-METHYLTRANSFERASE"/>
    <property type="match status" value="1"/>
</dbReference>
<dbReference type="GO" id="GO:0003676">
    <property type="term" value="F:nucleic acid binding"/>
    <property type="evidence" value="ECO:0007669"/>
    <property type="project" value="InterPro"/>
</dbReference>
<dbReference type="PROSITE" id="PS00092">
    <property type="entry name" value="N6_MTASE"/>
    <property type="match status" value="1"/>
</dbReference>
<evidence type="ECO:0000313" key="4">
    <source>
        <dbReference type="EMBL" id="NJB68641.1"/>
    </source>
</evidence>
<dbReference type="EMBL" id="JAATJA010000002">
    <property type="protein sequence ID" value="NJB68641.1"/>
    <property type="molecule type" value="Genomic_DNA"/>
</dbReference>
<keyword evidence="4" id="KW-0808">Transferase</keyword>
<proteinExistence type="predicted"/>
<accession>A0A846QKI0</accession>
<dbReference type="PANTHER" id="PTHR47739:SF1">
    <property type="entry name" value="TRNA1(VAL) (ADENINE(37)-N6)-METHYLTRANSFERASE"/>
    <property type="match status" value="1"/>
</dbReference>
<gene>
    <name evidence="4" type="ORF">GGQ74_002314</name>
</gene>
<keyword evidence="1 4" id="KW-0489">Methyltransferase</keyword>
<protein>
    <submittedName>
        <fullName evidence="4">tRNA1Val (Adenine37-N6)-methyltransferase</fullName>
        <ecNumber evidence="4">2.1.1.223</ecNumber>
    </submittedName>
</protein>
<dbReference type="SUPFAM" id="SSF53335">
    <property type="entry name" value="S-adenosyl-L-methionine-dependent methyltransferases"/>
    <property type="match status" value="1"/>
</dbReference>
<evidence type="ECO:0000313" key="5">
    <source>
        <dbReference type="Proteomes" id="UP000580856"/>
    </source>
</evidence>
<dbReference type="InterPro" id="IPR007848">
    <property type="entry name" value="Small_mtfrase_dom"/>
</dbReference>
<dbReference type="RefSeq" id="WP_167941688.1">
    <property type="nucleotide sequence ID" value="NZ_JAATJA010000002.1"/>
</dbReference>
<feature type="domain" description="Methyltransferase small" evidence="3">
    <location>
        <begin position="31"/>
        <end position="130"/>
    </location>
</feature>
<dbReference type="AlphaFoldDB" id="A0A846QKI0"/>
<evidence type="ECO:0000259" key="3">
    <source>
        <dbReference type="Pfam" id="PF05175"/>
    </source>
</evidence>
<organism evidence="4 5">
    <name type="scientific">Desulfobaculum xiamenense</name>
    <dbReference type="NCBI Taxonomy" id="995050"/>
    <lineage>
        <taxon>Bacteria</taxon>
        <taxon>Pseudomonadati</taxon>
        <taxon>Thermodesulfobacteriota</taxon>
        <taxon>Desulfovibrionia</taxon>
        <taxon>Desulfovibrionales</taxon>
        <taxon>Desulfovibrionaceae</taxon>
        <taxon>Desulfobaculum</taxon>
    </lineage>
</organism>
<dbReference type="GO" id="GO:0008757">
    <property type="term" value="F:S-adenosylmethionine-dependent methyltransferase activity"/>
    <property type="evidence" value="ECO:0007669"/>
    <property type="project" value="UniProtKB-ARBA"/>
</dbReference>
<dbReference type="Proteomes" id="UP000580856">
    <property type="component" value="Unassembled WGS sequence"/>
</dbReference>
<dbReference type="Pfam" id="PF05175">
    <property type="entry name" value="MTS"/>
    <property type="match status" value="1"/>
</dbReference>
<evidence type="ECO:0000256" key="1">
    <source>
        <dbReference type="ARBA" id="ARBA00022603"/>
    </source>
</evidence>
<reference evidence="4 5" key="1">
    <citation type="submission" date="2020-03" db="EMBL/GenBank/DDBJ databases">
        <title>Genomic Encyclopedia of Type Strains, Phase IV (KMG-IV): sequencing the most valuable type-strain genomes for metagenomic binning, comparative biology and taxonomic classification.</title>
        <authorList>
            <person name="Goeker M."/>
        </authorList>
    </citation>
    <scope>NUCLEOTIDE SEQUENCE [LARGE SCALE GENOMIC DNA]</scope>
    <source>
        <strain evidence="4 5">DSM 24233</strain>
    </source>
</reference>
<dbReference type="GO" id="GO:0008170">
    <property type="term" value="F:N-methyltransferase activity"/>
    <property type="evidence" value="ECO:0007669"/>
    <property type="project" value="UniProtKB-ARBA"/>
</dbReference>
<dbReference type="GO" id="GO:0032259">
    <property type="term" value="P:methylation"/>
    <property type="evidence" value="ECO:0007669"/>
    <property type="project" value="UniProtKB-KW"/>
</dbReference>
<dbReference type="InterPro" id="IPR029063">
    <property type="entry name" value="SAM-dependent_MTases_sf"/>
</dbReference>
<keyword evidence="5" id="KW-1185">Reference proteome</keyword>
<dbReference type="Gene3D" id="3.40.50.150">
    <property type="entry name" value="Vaccinia Virus protein VP39"/>
    <property type="match status" value="1"/>
</dbReference>
<name>A0A846QKI0_9BACT</name>
<dbReference type="EC" id="2.1.1.223" evidence="4"/>
<comment type="caution">
    <text evidence="4">The sequence shown here is derived from an EMBL/GenBank/DDBJ whole genome shotgun (WGS) entry which is preliminary data.</text>
</comment>
<dbReference type="InterPro" id="IPR050210">
    <property type="entry name" value="tRNA_Adenine-N(6)_MTase"/>
</dbReference>
<sequence>MPEFRTAEDARAHFPRGLVQPEGGFRFSADALLLACFAGPGAARRIADLGAGCGVVGFGLLLRDEAATATVTAVDINPDMLAAQRDNVKLLGFGERFEAVEADVSAIGASGLAAQSFDLVVCNPPYRETGTGRRPADAGRDAARFEVRAQVGDFVAAAARLVRNRGRVCFIGLPERLPELFADFRAARLAPKRLRMVHSRIGEPARLALVEGMLGASAGLIVEPPLVLYEGTGNESCLCADALAFCPFMACNAGRRG</sequence>
<dbReference type="InterPro" id="IPR002052">
    <property type="entry name" value="DNA_methylase_N6_adenine_CS"/>
</dbReference>
<evidence type="ECO:0000256" key="2">
    <source>
        <dbReference type="ARBA" id="ARBA00022691"/>
    </source>
</evidence>
<keyword evidence="2" id="KW-0949">S-adenosyl-L-methionine</keyword>
<dbReference type="CDD" id="cd02440">
    <property type="entry name" value="AdoMet_MTases"/>
    <property type="match status" value="1"/>
</dbReference>